<organism evidence="1 2">
    <name type="scientific">Favolaschia claudopus</name>
    <dbReference type="NCBI Taxonomy" id="2862362"/>
    <lineage>
        <taxon>Eukaryota</taxon>
        <taxon>Fungi</taxon>
        <taxon>Dikarya</taxon>
        <taxon>Basidiomycota</taxon>
        <taxon>Agaricomycotina</taxon>
        <taxon>Agaricomycetes</taxon>
        <taxon>Agaricomycetidae</taxon>
        <taxon>Agaricales</taxon>
        <taxon>Marasmiineae</taxon>
        <taxon>Mycenaceae</taxon>
        <taxon>Favolaschia</taxon>
    </lineage>
</organism>
<evidence type="ECO:0000313" key="2">
    <source>
        <dbReference type="Proteomes" id="UP001362999"/>
    </source>
</evidence>
<reference evidence="1 2" key="1">
    <citation type="journal article" date="2024" name="J Genomics">
        <title>Draft genome sequencing and assembly of Favolaschia claudopus CIRM-BRFM 2984 isolated from oak limbs.</title>
        <authorList>
            <person name="Navarro D."/>
            <person name="Drula E."/>
            <person name="Chaduli D."/>
            <person name="Cazenave R."/>
            <person name="Ahrendt S."/>
            <person name="Wang J."/>
            <person name="Lipzen A."/>
            <person name="Daum C."/>
            <person name="Barry K."/>
            <person name="Grigoriev I.V."/>
            <person name="Favel A."/>
            <person name="Rosso M.N."/>
            <person name="Martin F."/>
        </authorList>
    </citation>
    <scope>NUCLEOTIDE SEQUENCE [LARGE SCALE GENOMIC DNA]</scope>
    <source>
        <strain evidence="1 2">CIRM-BRFM 2984</strain>
    </source>
</reference>
<keyword evidence="2" id="KW-1185">Reference proteome</keyword>
<evidence type="ECO:0000313" key="1">
    <source>
        <dbReference type="EMBL" id="KAK7042643.1"/>
    </source>
</evidence>
<proteinExistence type="predicted"/>
<dbReference type="AlphaFoldDB" id="A0AAW0CWG3"/>
<sequence>MKWTGCSIWGRAMEQISSAICELFLFISRENHLSVFSLSSVYPQLESQELESSFWVHFAQQLRKHPVVGDLSPAFVRNCVVQAVNNITPFAATHDVAHQTYPYHTQEPEIDCITNVLRLCQTTGNVDLWPQILDKMKQDAQEGRFLVECPPWKFYLELTRALDDSLSLPEAPSTGDDYDFQPFFKEAIFNILRGEEKFSPCPFSADHLSVLVVAINRGGGYAVFGEAYVFSYCRDAIPRT</sequence>
<comment type="caution">
    <text evidence="1">The sequence shown here is derived from an EMBL/GenBank/DDBJ whole genome shotgun (WGS) entry which is preliminary data.</text>
</comment>
<dbReference type="Proteomes" id="UP001362999">
    <property type="component" value="Unassembled WGS sequence"/>
</dbReference>
<protein>
    <submittedName>
        <fullName evidence="1">Uncharacterized protein</fullName>
    </submittedName>
</protein>
<accession>A0AAW0CWG3</accession>
<name>A0AAW0CWG3_9AGAR</name>
<dbReference type="EMBL" id="JAWWNJ010000013">
    <property type="protein sequence ID" value="KAK7042643.1"/>
    <property type="molecule type" value="Genomic_DNA"/>
</dbReference>
<gene>
    <name evidence="1" type="ORF">R3P38DRAFT_2891543</name>
</gene>